<feature type="chain" id="PRO_5024331618" description="DUF5722 domain-containing protein" evidence="1">
    <location>
        <begin position="29"/>
        <end position="1335"/>
    </location>
</feature>
<dbReference type="InterPro" id="IPR017853">
    <property type="entry name" value="GH"/>
</dbReference>
<evidence type="ECO:0000259" key="2">
    <source>
        <dbReference type="Pfam" id="PF18989"/>
    </source>
</evidence>
<comment type="caution">
    <text evidence="3">The sequence shown here is derived from an EMBL/GenBank/DDBJ whole genome shotgun (WGS) entry which is preliminary data.</text>
</comment>
<sequence>MNRTAKWTAGCIAWLLICHAFLASFAVAAPYDPGLTPSPNVSNGTAVYPAKIINDFNTAADVATWSAGENTRSVNFVTGILNGPGSVYEGTGALEQQPERVKVYAWRTIYRDFATPLDLSDSRYLAFAANSWGWQPVEYVLRIRLHGADGVNESIAHIRPDSWRTVFVDVSNWSGRGAISKMEISFMQNFDLEGVPPGAPGYDYWDGRFQIDHISATNVLDMRFSKAGDPEGFTAAEGAVTVDAGALQWTVAGAGDALTSGSFALSIAERNAIALTLANGTPASQLKVSWTTAEDPVWDEEKSKTFEVDPSSGMKAYDFNMSDKLNWGGTLQAFRIQPVLEEGEGGVIRLDEAEFKILPPLPPETIGELAQPVIGGDGSVVVAGTITSASVEIDPQARLALYELPTYSDPFDPATERVKLGEQPAAASFSFAFPLQDGSRSRLYSKFAVALETDDATLWVDAPQYIANPQSLAANTYPFPEAKSKKGLQVQYTDDAEELGISHAALNVAYDQMLYLTDSQPANTIPYEFQGKTYYFKKNVVENLDLQIKSLSDNDNIVSLILIMYRNLDPNTPNHILIHPDSEPGGTVYAVNTKTAEGVGYYGAITSFLAERYTRADEAYGRAVNYIVGNEIGQNKVWNNMGPKLIHEYVEDYARTLRLTDTIIRSHYDKARAYVSLDHFWDENLPSDSLWKYDNKNIVDLLTEHLKTNGDIPWNMAFHPYPENLFNPKFWEDATATFDFNTQRITFKNLSVLVDYLRQPDYLYEGEMRRIILSEQGFHSLDNSEQAQKIQAAAYAYAYYIVEFLDGIDSFILHRHVDHAFEGGLNLGLWTNLPGETATPDQKKLAYHVFRDIDTAKSLEATSFALDVIGIDSWEAAIPGFDPAKLNDRVAPAYAPAGLNGPSQGFDPKAVRISTFENGTDGWTFADNSNGVSSVSGDAYEGTSALRVTFSALSKMWRGADLKLASPVDLSNTPVLKLALKVPGPLPDRTHYAKVKVYSGSTSAEAIVALPNPGEWQSIAADFRDFQGIGAVDRIKVWMSSPATTNWNGSFLIDDVSFERKGETRESVANLDISARLLADPLGVGSNIEVTVTNYDDKKLSGEIAVTSEHATFSLSALDANHVLPGESKTFLLSVVDFAPPPAGGNVTMTFTYRETAITKTIGAVKPNGEDQVPSNVELLYNFETGLQGWEAVDNLAGLRTVETFPNGPTKPILGSYALNARSAVAAATAWKTAKVAPETAIDMSEAHTFFYHIDSYGGVPNATYETRVVLTGADGTTLQSAQAMQADRWNRIAVDVSGWAGRSEVTSIEIGFRAVGNDLAWNPEIQYDYIGFEK</sequence>
<gene>
    <name evidence="3" type="ORF">FE782_10310</name>
</gene>
<evidence type="ECO:0000313" key="3">
    <source>
        <dbReference type="EMBL" id="TLS52357.1"/>
    </source>
</evidence>
<dbReference type="Gene3D" id="2.60.120.260">
    <property type="entry name" value="Galactose-binding domain-like"/>
    <property type="match status" value="2"/>
</dbReference>
<dbReference type="InterPro" id="IPR043780">
    <property type="entry name" value="DUF5722"/>
</dbReference>
<accession>A0A5R9G7G6</accession>
<proteinExistence type="predicted"/>
<dbReference type="SUPFAM" id="SSF51445">
    <property type="entry name" value="(Trans)glycosidases"/>
    <property type="match status" value="1"/>
</dbReference>
<evidence type="ECO:0000313" key="4">
    <source>
        <dbReference type="Proteomes" id="UP000309676"/>
    </source>
</evidence>
<dbReference type="Proteomes" id="UP000309676">
    <property type="component" value="Unassembled WGS sequence"/>
</dbReference>
<dbReference type="EMBL" id="VCIW01000005">
    <property type="protein sequence ID" value="TLS52357.1"/>
    <property type="molecule type" value="Genomic_DNA"/>
</dbReference>
<keyword evidence="1" id="KW-0732">Signal</keyword>
<name>A0A5R9G7G6_9BACL</name>
<feature type="domain" description="DUF5722" evidence="2">
    <location>
        <begin position="479"/>
        <end position="876"/>
    </location>
</feature>
<dbReference type="SUPFAM" id="SSF49785">
    <property type="entry name" value="Galactose-binding domain-like"/>
    <property type="match status" value="1"/>
</dbReference>
<protein>
    <recommendedName>
        <fullName evidence="2">DUF5722 domain-containing protein</fullName>
    </recommendedName>
</protein>
<dbReference type="InterPro" id="IPR008979">
    <property type="entry name" value="Galactose-bd-like_sf"/>
</dbReference>
<dbReference type="RefSeq" id="WP_138194013.1">
    <property type="nucleotide sequence ID" value="NZ_VCIW01000005.1"/>
</dbReference>
<dbReference type="OrthoDB" id="175224at2"/>
<dbReference type="Pfam" id="PF18989">
    <property type="entry name" value="DUF5722"/>
    <property type="match status" value="1"/>
</dbReference>
<keyword evidence="4" id="KW-1185">Reference proteome</keyword>
<organism evidence="3 4">
    <name type="scientific">Paenibacillus antri</name>
    <dbReference type="NCBI Taxonomy" id="2582848"/>
    <lineage>
        <taxon>Bacteria</taxon>
        <taxon>Bacillati</taxon>
        <taxon>Bacillota</taxon>
        <taxon>Bacilli</taxon>
        <taxon>Bacillales</taxon>
        <taxon>Paenibacillaceae</taxon>
        <taxon>Paenibacillus</taxon>
    </lineage>
</organism>
<evidence type="ECO:0000256" key="1">
    <source>
        <dbReference type="SAM" id="SignalP"/>
    </source>
</evidence>
<feature type="signal peptide" evidence="1">
    <location>
        <begin position="1"/>
        <end position="28"/>
    </location>
</feature>
<reference evidence="3 4" key="1">
    <citation type="submission" date="2019-05" db="EMBL/GenBank/DDBJ databases">
        <authorList>
            <person name="Narsing Rao M.P."/>
            <person name="Li W.J."/>
        </authorList>
    </citation>
    <scope>NUCLEOTIDE SEQUENCE [LARGE SCALE GENOMIC DNA]</scope>
    <source>
        <strain evidence="3 4">SYSU_K30003</strain>
    </source>
</reference>